<dbReference type="VEuPathDB" id="FungiDB:BTJ68_01688"/>
<gene>
    <name evidence="2" type="ORF">D0865_11069</name>
</gene>
<organism evidence="2 3">
    <name type="scientific">Hortaea werneckii</name>
    <name type="common">Black yeast</name>
    <name type="synonym">Cladosporium werneckii</name>
    <dbReference type="NCBI Taxonomy" id="91943"/>
    <lineage>
        <taxon>Eukaryota</taxon>
        <taxon>Fungi</taxon>
        <taxon>Dikarya</taxon>
        <taxon>Ascomycota</taxon>
        <taxon>Pezizomycotina</taxon>
        <taxon>Dothideomycetes</taxon>
        <taxon>Dothideomycetidae</taxon>
        <taxon>Mycosphaerellales</taxon>
        <taxon>Teratosphaeriaceae</taxon>
        <taxon>Hortaea</taxon>
    </lineage>
</organism>
<feature type="compositionally biased region" description="Basic and acidic residues" evidence="1">
    <location>
        <begin position="116"/>
        <end position="135"/>
    </location>
</feature>
<comment type="caution">
    <text evidence="2">The sequence shown here is derived from an EMBL/GenBank/DDBJ whole genome shotgun (WGS) entry which is preliminary data.</text>
</comment>
<feature type="compositionally biased region" description="Acidic residues" evidence="1">
    <location>
        <begin position="413"/>
        <end position="425"/>
    </location>
</feature>
<feature type="compositionally biased region" description="Polar residues" evidence="1">
    <location>
        <begin position="1"/>
        <end position="13"/>
    </location>
</feature>
<feature type="compositionally biased region" description="Polar residues" evidence="1">
    <location>
        <begin position="745"/>
        <end position="759"/>
    </location>
</feature>
<evidence type="ECO:0000256" key="1">
    <source>
        <dbReference type="SAM" id="MobiDB-lite"/>
    </source>
</evidence>
<feature type="compositionally biased region" description="Gly residues" evidence="1">
    <location>
        <begin position="209"/>
        <end position="222"/>
    </location>
</feature>
<evidence type="ECO:0000313" key="3">
    <source>
        <dbReference type="Proteomes" id="UP000270230"/>
    </source>
</evidence>
<name>A0A3M7BV82_HORWE</name>
<feature type="compositionally biased region" description="Acidic residues" evidence="1">
    <location>
        <begin position="159"/>
        <end position="170"/>
    </location>
</feature>
<feature type="compositionally biased region" description="Low complexity" evidence="1">
    <location>
        <begin position="1014"/>
        <end position="1030"/>
    </location>
</feature>
<evidence type="ECO:0000313" key="2">
    <source>
        <dbReference type="EMBL" id="RMY43691.1"/>
    </source>
</evidence>
<feature type="compositionally biased region" description="Basic and acidic residues" evidence="1">
    <location>
        <begin position="459"/>
        <end position="474"/>
    </location>
</feature>
<feature type="compositionally biased region" description="Basic and acidic residues" evidence="1">
    <location>
        <begin position="392"/>
        <end position="412"/>
    </location>
</feature>
<reference evidence="2 3" key="1">
    <citation type="journal article" date="2018" name="BMC Genomics">
        <title>Genomic evidence for intraspecific hybridization in a clonal and extremely halotolerant yeast.</title>
        <authorList>
            <person name="Gostincar C."/>
            <person name="Stajich J.E."/>
            <person name="Zupancic J."/>
            <person name="Zalar P."/>
            <person name="Gunde-Cimerman N."/>
        </authorList>
    </citation>
    <scope>NUCLEOTIDE SEQUENCE [LARGE SCALE GENOMIC DNA]</scope>
    <source>
        <strain evidence="2 3">EXF-151</strain>
    </source>
</reference>
<feature type="compositionally biased region" description="Acidic residues" evidence="1">
    <location>
        <begin position="688"/>
        <end position="697"/>
    </location>
</feature>
<feature type="compositionally biased region" description="Basic and acidic residues" evidence="1">
    <location>
        <begin position="514"/>
        <end position="533"/>
    </location>
</feature>
<feature type="compositionally biased region" description="Acidic residues" evidence="1">
    <location>
        <begin position="334"/>
        <end position="343"/>
    </location>
</feature>
<protein>
    <submittedName>
        <fullName evidence="2">Uncharacterized protein</fullName>
    </submittedName>
</protein>
<feature type="region of interest" description="Disordered" evidence="1">
    <location>
        <begin position="963"/>
        <end position="1060"/>
    </location>
</feature>
<proteinExistence type="predicted"/>
<accession>A0A3M7BV82</accession>
<dbReference type="OrthoDB" id="3915580at2759"/>
<feature type="region of interest" description="Disordered" evidence="1">
    <location>
        <begin position="1"/>
        <end position="69"/>
    </location>
</feature>
<dbReference type="AlphaFoldDB" id="A0A3M7BV82"/>
<feature type="region of interest" description="Disordered" evidence="1">
    <location>
        <begin position="506"/>
        <end position="533"/>
    </location>
</feature>
<feature type="compositionally biased region" description="Basic and acidic residues" evidence="1">
    <location>
        <begin position="96"/>
        <end position="105"/>
    </location>
</feature>
<feature type="region of interest" description="Disordered" evidence="1">
    <location>
        <begin position="96"/>
        <end position="491"/>
    </location>
</feature>
<feature type="compositionally biased region" description="Acidic residues" evidence="1">
    <location>
        <begin position="1041"/>
        <end position="1053"/>
    </location>
</feature>
<feature type="compositionally biased region" description="Low complexity" evidence="1">
    <location>
        <begin position="875"/>
        <end position="895"/>
    </location>
</feature>
<feature type="region of interest" description="Disordered" evidence="1">
    <location>
        <begin position="875"/>
        <end position="908"/>
    </location>
</feature>
<dbReference type="EMBL" id="QWIN01001148">
    <property type="protein sequence ID" value="RMY43691.1"/>
    <property type="molecule type" value="Genomic_DNA"/>
</dbReference>
<sequence length="1087" mass="118007">MTTSHIPEQSGSRHSLPGEEGGGGEEDSTVKKQKNHHDIRSSSTPDDPSREASRADPFSPDNSSSSHPVHLAEPFANALLYAADEHLKYYVRDDGLPRVSERGHETTTVPSVAAPERLERESHFSALKEQDERLPEHHHHHDGPPTAVRRHIVLREESEAHDDDDEEEDNVAPPHPHLQLPGRSPQRRGRVDLSPPPFPLKPPNAAARAGGGGGEGAGGAGATTGHQRSSSAPVKPLKSAFAAPKSPPLTCSSPSSETGGGGSGATSPSTAGTKKRARFENEDRGLEGGVGVRRGRGELELMLGRGLGGPGRSLFLGEDQEEEEAGFAERTLIEEDDDGEDVDLPASSRDEGEVDDDARLEVGAGDPETVRQISSDESVRDVLQTEVDNAADEFHEDAAEREDASMGERDSASVEDDVRDDEEQSLDLRDDIVSPLQDPAYDQEGSDQEDEGTSGFALAEHDQATDNSRTRFFDDQDQLNDDVGLDHPSSQCRHFASIDEGKATQRARLPFFSRPEKPANTRRLSDSQAERDLQNDGIVPRRASSMADFNSLYGRPTLRPLPAKAAPAGVALTATSVHPAEQHKINPIYQHPNARWRHDVYDSRKPTRTEQTVYSGGTKYQILWEEPPQSDTDSDTTLIMEENVETPQVVEPDSDSILAHISRSPSPMGKLRTKLAAWSWAKEQEELGMEDVEDEGEVGQGGGGRAKATSQLMPAAGATRLLSTRRRSPIEDATGSEGPPAPPNTVKSGASSAQRSAPQTPFLECRDEGGQCGIRVEAPDAFDPDTGHTVESQGEFFDVDDVGEGGEEEAGLVIGLGSSSSSSWSNAAADMHRRLLKPALSRVRSATLPPSPATATTTTTTLDYLSFPATATASSSRLSGPSLLSSSILQQQQQQQHHHHNLANPSFSRHFSNLTQEEEDRFRTHRDSVDIHHRRLNNEEKMNTHLQATRDSFLITKSKYDARPRSHHNPYLPLQQHQHPLPSSPTHIQYSRFGGLSPILDASPPSSEATTKQSAKAVPISSSSASKLPSGEVPVKVTVLEGEESSSEEDEPDSAAAHPDEHVGCAICAVERPRWFEARQQRRKMQV</sequence>
<feature type="region of interest" description="Disordered" evidence="1">
    <location>
        <begin position="775"/>
        <end position="803"/>
    </location>
</feature>
<dbReference type="Proteomes" id="UP000270230">
    <property type="component" value="Unassembled WGS sequence"/>
</dbReference>
<feature type="region of interest" description="Disordered" evidence="1">
    <location>
        <begin position="688"/>
        <end position="763"/>
    </location>
</feature>
<feature type="compositionally biased region" description="Polar residues" evidence="1">
    <location>
        <begin position="1004"/>
        <end position="1013"/>
    </location>
</feature>